<dbReference type="Proteomes" id="UP001430953">
    <property type="component" value="Unassembled WGS sequence"/>
</dbReference>
<comment type="caution">
    <text evidence="1">The sequence shown here is derived from an EMBL/GenBank/DDBJ whole genome shotgun (WGS) entry which is preliminary data.</text>
</comment>
<sequence length="140" mass="16013">MSQRGCVARERPARYRLRVLSKGARKYVGPNRFSIKLSRSSDRRSTKIGLSFFADWVIFARLTEPRITYYPFSLAARIEPGFYVCEPRAARLHPSGDGPTIASDTRDSNLPTTSRMHYLPSRGTRAYHFNRWPSPPSDFG</sequence>
<dbReference type="EMBL" id="JADYXP020000006">
    <property type="protein sequence ID" value="KAL0121874.1"/>
    <property type="molecule type" value="Genomic_DNA"/>
</dbReference>
<dbReference type="AlphaFoldDB" id="A0AAW2G4C6"/>
<evidence type="ECO:0000313" key="1">
    <source>
        <dbReference type="EMBL" id="KAL0121874.1"/>
    </source>
</evidence>
<accession>A0AAW2G4C6</accession>
<reference evidence="1 2" key="1">
    <citation type="submission" date="2023-03" db="EMBL/GenBank/DDBJ databases">
        <title>High recombination rates correlate with genetic variation in Cardiocondyla obscurior ants.</title>
        <authorList>
            <person name="Errbii M."/>
        </authorList>
    </citation>
    <scope>NUCLEOTIDE SEQUENCE [LARGE SCALE GENOMIC DNA]</scope>
    <source>
        <strain evidence="1">Alpha-2009</strain>
        <tissue evidence="1">Whole body</tissue>
    </source>
</reference>
<name>A0AAW2G4C6_9HYME</name>
<organism evidence="1 2">
    <name type="scientific">Cardiocondyla obscurior</name>
    <dbReference type="NCBI Taxonomy" id="286306"/>
    <lineage>
        <taxon>Eukaryota</taxon>
        <taxon>Metazoa</taxon>
        <taxon>Ecdysozoa</taxon>
        <taxon>Arthropoda</taxon>
        <taxon>Hexapoda</taxon>
        <taxon>Insecta</taxon>
        <taxon>Pterygota</taxon>
        <taxon>Neoptera</taxon>
        <taxon>Endopterygota</taxon>
        <taxon>Hymenoptera</taxon>
        <taxon>Apocrita</taxon>
        <taxon>Aculeata</taxon>
        <taxon>Formicoidea</taxon>
        <taxon>Formicidae</taxon>
        <taxon>Myrmicinae</taxon>
        <taxon>Cardiocondyla</taxon>
    </lineage>
</organism>
<keyword evidence="2" id="KW-1185">Reference proteome</keyword>
<proteinExistence type="predicted"/>
<gene>
    <name evidence="1" type="ORF">PUN28_006984</name>
</gene>
<evidence type="ECO:0000313" key="2">
    <source>
        <dbReference type="Proteomes" id="UP001430953"/>
    </source>
</evidence>
<protein>
    <submittedName>
        <fullName evidence="1">Uncharacterized protein</fullName>
    </submittedName>
</protein>